<dbReference type="Pfam" id="PF01075">
    <property type="entry name" value="Glyco_transf_9"/>
    <property type="match status" value="1"/>
</dbReference>
<dbReference type="AlphaFoldDB" id="A0A1T5N6N4"/>
<sequence>MNILWNDCRKILCVRLDNMGDLLMSTPAFRALKESFQCHLTLLTSAAAAPVAADIPEIDEVIIFNAPWVKHDHVVMPETYQQLVETLRKEHFDAAIIFTVYSQNPLPTAMLAFEAGIPLRLAYCRENPYQLLTHWIPDEEPLHATHHQVERDINLVAYTGAKAGSTKLSLRTHETHWPGIIKKMRLYGADHQRPWIVMHPMVQDVKRQYNFHKWVEIGQQVIAHHRCQLLITGNTGEEAAAETLKEAIGPGAINLAGALSVAEFALLIRKSPLVISVNTGTIHIAAATATPVVVLYALTNIRHTPWRVRSEVLYFDIPPALQSKNVLLQYSYHQIPKNQLKKATVENVLKAVDKLMQPV</sequence>
<accession>A0A1T5N6N4</accession>
<dbReference type="GO" id="GO:0005829">
    <property type="term" value="C:cytosol"/>
    <property type="evidence" value="ECO:0007669"/>
    <property type="project" value="TreeGrafter"/>
</dbReference>
<evidence type="ECO:0000313" key="4">
    <source>
        <dbReference type="Proteomes" id="UP000190166"/>
    </source>
</evidence>
<dbReference type="Proteomes" id="UP000190166">
    <property type="component" value="Unassembled WGS sequence"/>
</dbReference>
<dbReference type="EMBL" id="FUZZ01000001">
    <property type="protein sequence ID" value="SKC96151.1"/>
    <property type="molecule type" value="Genomic_DNA"/>
</dbReference>
<keyword evidence="2 3" id="KW-0808">Transferase</keyword>
<dbReference type="InterPro" id="IPR002201">
    <property type="entry name" value="Glyco_trans_9"/>
</dbReference>
<gene>
    <name evidence="3" type="ORF">SAMN05660461_0617</name>
</gene>
<keyword evidence="4" id="KW-1185">Reference proteome</keyword>
<evidence type="ECO:0000313" key="3">
    <source>
        <dbReference type="EMBL" id="SKC96151.1"/>
    </source>
</evidence>
<dbReference type="CDD" id="cd03789">
    <property type="entry name" value="GT9_LPS_heptosyltransferase"/>
    <property type="match status" value="1"/>
</dbReference>
<evidence type="ECO:0000256" key="1">
    <source>
        <dbReference type="ARBA" id="ARBA00022676"/>
    </source>
</evidence>
<dbReference type="STRING" id="393003.SAMN05660461_0617"/>
<dbReference type="InterPro" id="IPR051199">
    <property type="entry name" value="LPS_LOS_Heptosyltrfase"/>
</dbReference>
<dbReference type="PANTHER" id="PTHR30160">
    <property type="entry name" value="TETRAACYLDISACCHARIDE 4'-KINASE-RELATED"/>
    <property type="match status" value="1"/>
</dbReference>
<dbReference type="RefSeq" id="WP_143313479.1">
    <property type="nucleotide sequence ID" value="NZ_FUZZ01000001.1"/>
</dbReference>
<proteinExistence type="predicted"/>
<dbReference type="Gene3D" id="3.40.50.2000">
    <property type="entry name" value="Glycogen Phosphorylase B"/>
    <property type="match status" value="2"/>
</dbReference>
<dbReference type="GO" id="GO:0008713">
    <property type="term" value="F:ADP-heptose-lipopolysaccharide heptosyltransferase activity"/>
    <property type="evidence" value="ECO:0007669"/>
    <property type="project" value="TreeGrafter"/>
</dbReference>
<keyword evidence="1" id="KW-0328">Glycosyltransferase</keyword>
<dbReference type="SUPFAM" id="SSF53756">
    <property type="entry name" value="UDP-Glycosyltransferase/glycogen phosphorylase"/>
    <property type="match status" value="1"/>
</dbReference>
<evidence type="ECO:0000256" key="2">
    <source>
        <dbReference type="ARBA" id="ARBA00022679"/>
    </source>
</evidence>
<organism evidence="3 4">
    <name type="scientific">Chitinophaga ginsengisegetis</name>
    <dbReference type="NCBI Taxonomy" id="393003"/>
    <lineage>
        <taxon>Bacteria</taxon>
        <taxon>Pseudomonadati</taxon>
        <taxon>Bacteroidota</taxon>
        <taxon>Chitinophagia</taxon>
        <taxon>Chitinophagales</taxon>
        <taxon>Chitinophagaceae</taxon>
        <taxon>Chitinophaga</taxon>
    </lineage>
</organism>
<dbReference type="PANTHER" id="PTHR30160:SF1">
    <property type="entry name" value="LIPOPOLYSACCHARIDE 1,2-N-ACETYLGLUCOSAMINETRANSFERASE-RELATED"/>
    <property type="match status" value="1"/>
</dbReference>
<dbReference type="GO" id="GO:0009244">
    <property type="term" value="P:lipopolysaccharide core region biosynthetic process"/>
    <property type="evidence" value="ECO:0007669"/>
    <property type="project" value="TreeGrafter"/>
</dbReference>
<reference evidence="3 4" key="1">
    <citation type="submission" date="2017-02" db="EMBL/GenBank/DDBJ databases">
        <authorList>
            <person name="Peterson S.W."/>
        </authorList>
    </citation>
    <scope>NUCLEOTIDE SEQUENCE [LARGE SCALE GENOMIC DNA]</scope>
    <source>
        <strain evidence="3 4">DSM 18108</strain>
    </source>
</reference>
<name>A0A1T5N6N4_9BACT</name>
<protein>
    <submittedName>
        <fullName evidence="3">Lipopolysaccharide heptosyltransferase II</fullName>
    </submittedName>
</protein>